<proteinExistence type="inferred from homology"/>
<dbReference type="PANTHER" id="PTHR10631:SF3">
    <property type="entry name" value="TRNA (GUANINE(26)-N(2))-DIMETHYLTRANSFERASE"/>
    <property type="match status" value="1"/>
</dbReference>
<evidence type="ECO:0000313" key="11">
    <source>
        <dbReference type="EMBL" id="EJU05611.1"/>
    </source>
</evidence>
<accession>M5G5S3</accession>
<evidence type="ECO:0000256" key="9">
    <source>
        <dbReference type="PROSITE-ProRule" id="PRU00958"/>
    </source>
</evidence>
<keyword evidence="4 9" id="KW-0949">S-adenosyl-L-methionine</keyword>
<dbReference type="FunFam" id="3.30.56.70:FF:000001">
    <property type="entry name" value="tRNA (guanine(26)-N(2))-dimethyltransferase"/>
    <property type="match status" value="1"/>
</dbReference>
<feature type="compositionally biased region" description="Acidic residues" evidence="10">
    <location>
        <begin position="87"/>
        <end position="98"/>
    </location>
</feature>
<keyword evidence="12" id="KW-1185">Reference proteome</keyword>
<gene>
    <name evidence="11" type="ORF">DACRYDRAFT_92861</name>
</gene>
<name>M5G5S3_DACPD</name>
<dbReference type="STRING" id="1858805.M5G5S3"/>
<evidence type="ECO:0000256" key="3">
    <source>
        <dbReference type="ARBA" id="ARBA00022679"/>
    </source>
</evidence>
<dbReference type="GO" id="GO:0160104">
    <property type="term" value="F:tRNA (guanine(26)-N2)-dimethyltransferase activity"/>
    <property type="evidence" value="ECO:0007669"/>
    <property type="project" value="UniProtKB-UniRule"/>
</dbReference>
<keyword evidence="6 9" id="KW-0694">RNA-binding</keyword>
<organism evidence="11 12">
    <name type="scientific">Dacryopinax primogenitus (strain DJM 731)</name>
    <name type="common">Brown rot fungus</name>
    <dbReference type="NCBI Taxonomy" id="1858805"/>
    <lineage>
        <taxon>Eukaryota</taxon>
        <taxon>Fungi</taxon>
        <taxon>Dikarya</taxon>
        <taxon>Basidiomycota</taxon>
        <taxon>Agaricomycotina</taxon>
        <taxon>Dacrymycetes</taxon>
        <taxon>Dacrymycetales</taxon>
        <taxon>Dacrymycetaceae</taxon>
        <taxon>Dacryopinax</taxon>
    </lineage>
</organism>
<evidence type="ECO:0000256" key="1">
    <source>
        <dbReference type="ARBA" id="ARBA00022555"/>
    </source>
</evidence>
<dbReference type="OMA" id="MKCCHEM"/>
<protein>
    <recommendedName>
        <fullName evidence="7 9">tRNA (guanine(26)-N(2))-dimethyltransferase</fullName>
        <ecNumber evidence="7 9">2.1.1.216</ecNumber>
    </recommendedName>
</protein>
<evidence type="ECO:0000256" key="8">
    <source>
        <dbReference type="ARBA" id="ARBA00051897"/>
    </source>
</evidence>
<evidence type="ECO:0000313" key="12">
    <source>
        <dbReference type="Proteomes" id="UP000030653"/>
    </source>
</evidence>
<keyword evidence="2 9" id="KW-0489">Methyltransferase</keyword>
<dbReference type="EC" id="2.1.1.216" evidence="7 9"/>
<reference evidence="11 12" key="1">
    <citation type="journal article" date="2012" name="Science">
        <title>The Paleozoic origin of enzymatic lignin decomposition reconstructed from 31 fungal genomes.</title>
        <authorList>
            <person name="Floudas D."/>
            <person name="Binder M."/>
            <person name="Riley R."/>
            <person name="Barry K."/>
            <person name="Blanchette R.A."/>
            <person name="Henrissat B."/>
            <person name="Martinez A.T."/>
            <person name="Otillar R."/>
            <person name="Spatafora J.W."/>
            <person name="Yadav J.S."/>
            <person name="Aerts A."/>
            <person name="Benoit I."/>
            <person name="Boyd A."/>
            <person name="Carlson A."/>
            <person name="Copeland A."/>
            <person name="Coutinho P.M."/>
            <person name="de Vries R.P."/>
            <person name="Ferreira P."/>
            <person name="Findley K."/>
            <person name="Foster B."/>
            <person name="Gaskell J."/>
            <person name="Glotzer D."/>
            <person name="Gorecki P."/>
            <person name="Heitman J."/>
            <person name="Hesse C."/>
            <person name="Hori C."/>
            <person name="Igarashi K."/>
            <person name="Jurgens J.A."/>
            <person name="Kallen N."/>
            <person name="Kersten P."/>
            <person name="Kohler A."/>
            <person name="Kuees U."/>
            <person name="Kumar T.K.A."/>
            <person name="Kuo A."/>
            <person name="LaButti K."/>
            <person name="Larrondo L.F."/>
            <person name="Lindquist E."/>
            <person name="Ling A."/>
            <person name="Lombard V."/>
            <person name="Lucas S."/>
            <person name="Lundell T."/>
            <person name="Martin R."/>
            <person name="McLaughlin D.J."/>
            <person name="Morgenstern I."/>
            <person name="Morin E."/>
            <person name="Murat C."/>
            <person name="Nagy L.G."/>
            <person name="Nolan M."/>
            <person name="Ohm R.A."/>
            <person name="Patyshakuliyeva A."/>
            <person name="Rokas A."/>
            <person name="Ruiz-Duenas F.J."/>
            <person name="Sabat G."/>
            <person name="Salamov A."/>
            <person name="Samejima M."/>
            <person name="Schmutz J."/>
            <person name="Slot J.C."/>
            <person name="St John F."/>
            <person name="Stenlid J."/>
            <person name="Sun H."/>
            <person name="Sun S."/>
            <person name="Syed K."/>
            <person name="Tsang A."/>
            <person name="Wiebenga A."/>
            <person name="Young D."/>
            <person name="Pisabarro A."/>
            <person name="Eastwood D.C."/>
            <person name="Martin F."/>
            <person name="Cullen D."/>
            <person name="Grigoriev I.V."/>
            <person name="Hibbett D.S."/>
        </authorList>
    </citation>
    <scope>NUCLEOTIDE SEQUENCE [LARGE SCALE GENOMIC DNA]</scope>
    <source>
        <strain evidence="11 12">DJM-731 SS1</strain>
    </source>
</reference>
<dbReference type="GO" id="GO:0005634">
    <property type="term" value="C:nucleus"/>
    <property type="evidence" value="ECO:0007669"/>
    <property type="project" value="TreeGrafter"/>
</dbReference>
<dbReference type="GO" id="GO:0000049">
    <property type="term" value="F:tRNA binding"/>
    <property type="evidence" value="ECO:0007669"/>
    <property type="project" value="UniProtKB-UniRule"/>
</dbReference>
<dbReference type="Gene3D" id="3.40.50.150">
    <property type="entry name" value="Vaccinia Virus protein VP39"/>
    <property type="match status" value="1"/>
</dbReference>
<sequence>MSAPPAIVIPPNHTLHTETTTSILLGPEDAFLNPAQQFNRDLSVAVIRCWSEVVDEEKKKKWGEKRKRSEEGGVGRKRRKVAKQAVEEAEENGEEVMDADDHPTDVNQPASTTAVSSISDAQPANSDAQTAHEPTYRHHRFTLLEAFSATGLRAIRYAKEIPLLKYVVANDLSEKAVESIRRNVEVNGLGYSLVGTNGKRIEAEKEIGERDVQNSAETNAGASAMTDKPRSSPPKVRVQQGDARVALYGHASIPTRYDSVDLDPYGTASPFLDAAVQAVADGGLLCVTCTDMGVLASTNYMEKCFANYGGVGVRAEYCHEAALRLVLHAISTSAARYGRTITPLVGLSIDFYVRVFVRIRTSPLEVKQAVSKTGTIYVCSGCQSWRVQPLGKYVEDPGKGRGNKWRLAQGPPEGMGDRCSECGEKWHVAGPMWIGPLHQRDFVQRVLSHVQKEGEERYGTWQRMKGMLTVVSEELVDTPFYFLPSTVAGLFHCTCPSLQQVVSALLNAGHECTRSHACAGSIKTTASKEEVHDVFRSWIKQDHPVNMGKIKEGSPSIKLLQKEIKKEADFTTHPNFHANFTGIKLVRYTAEKWAPGSRSKV</sequence>
<comment type="similarity">
    <text evidence="9">Belongs to the class I-like SAM-binding methyltransferase superfamily. Trm1 family.</text>
</comment>
<dbReference type="Pfam" id="PF02005">
    <property type="entry name" value="TRM"/>
    <property type="match status" value="2"/>
</dbReference>
<evidence type="ECO:0000256" key="10">
    <source>
        <dbReference type="SAM" id="MobiDB-lite"/>
    </source>
</evidence>
<comment type="catalytic activity">
    <reaction evidence="8 9">
        <text>guanosine(26) in tRNA + 2 S-adenosyl-L-methionine = N(2)-dimethylguanosine(26) in tRNA + 2 S-adenosyl-L-homocysteine + 2 H(+)</text>
        <dbReference type="Rhea" id="RHEA:43140"/>
        <dbReference type="Rhea" id="RHEA-COMP:10359"/>
        <dbReference type="Rhea" id="RHEA-COMP:10360"/>
        <dbReference type="ChEBI" id="CHEBI:15378"/>
        <dbReference type="ChEBI" id="CHEBI:57856"/>
        <dbReference type="ChEBI" id="CHEBI:59789"/>
        <dbReference type="ChEBI" id="CHEBI:74269"/>
        <dbReference type="ChEBI" id="CHEBI:74513"/>
        <dbReference type="EC" id="2.1.1.216"/>
    </reaction>
</comment>
<evidence type="ECO:0000256" key="4">
    <source>
        <dbReference type="ARBA" id="ARBA00022691"/>
    </source>
</evidence>
<dbReference type="HOGENOM" id="CLU_010862_4_0_1"/>
<keyword evidence="3 9" id="KW-0808">Transferase</keyword>
<dbReference type="PANTHER" id="PTHR10631">
    <property type="entry name" value="N 2 ,N 2 -DIMETHYLGUANOSINE TRNA METHYLTRANSFERASE"/>
    <property type="match status" value="1"/>
</dbReference>
<dbReference type="EMBL" id="JH795856">
    <property type="protein sequence ID" value="EJU05611.1"/>
    <property type="molecule type" value="Genomic_DNA"/>
</dbReference>
<dbReference type="InterPro" id="IPR042296">
    <property type="entry name" value="tRNA_met_Trm1_C"/>
</dbReference>
<feature type="region of interest" description="Disordered" evidence="10">
    <location>
        <begin position="58"/>
        <end position="132"/>
    </location>
</feature>
<evidence type="ECO:0000256" key="5">
    <source>
        <dbReference type="ARBA" id="ARBA00022694"/>
    </source>
</evidence>
<dbReference type="AlphaFoldDB" id="M5G5S3"/>
<keyword evidence="5 9" id="KW-0819">tRNA processing</keyword>
<dbReference type="SUPFAM" id="SSF53335">
    <property type="entry name" value="S-adenosyl-L-methionine-dependent methyltransferases"/>
    <property type="match status" value="1"/>
</dbReference>
<dbReference type="PROSITE" id="PS51626">
    <property type="entry name" value="SAM_MT_TRM1"/>
    <property type="match status" value="1"/>
</dbReference>
<dbReference type="InterPro" id="IPR002905">
    <property type="entry name" value="Trm1"/>
</dbReference>
<dbReference type="Proteomes" id="UP000030653">
    <property type="component" value="Unassembled WGS sequence"/>
</dbReference>
<evidence type="ECO:0000256" key="2">
    <source>
        <dbReference type="ARBA" id="ARBA00022603"/>
    </source>
</evidence>
<dbReference type="OrthoDB" id="6349953at2759"/>
<dbReference type="Gene3D" id="3.30.56.70">
    <property type="entry name" value="N2,N2-dimethylguanosine tRNA methyltransferase, C-terminal domain"/>
    <property type="match status" value="1"/>
</dbReference>
<dbReference type="InterPro" id="IPR029063">
    <property type="entry name" value="SAM-dependent_MTases_sf"/>
</dbReference>
<evidence type="ECO:0000256" key="7">
    <source>
        <dbReference type="ARBA" id="ARBA00039099"/>
    </source>
</evidence>
<keyword evidence="1 9" id="KW-0820">tRNA-binding</keyword>
<feature type="compositionally biased region" description="Polar residues" evidence="10">
    <location>
        <begin position="105"/>
        <end position="129"/>
    </location>
</feature>
<dbReference type="GO" id="GO:0002940">
    <property type="term" value="P:tRNA N2-guanine methylation"/>
    <property type="evidence" value="ECO:0007669"/>
    <property type="project" value="TreeGrafter"/>
</dbReference>
<feature type="region of interest" description="Disordered" evidence="10">
    <location>
        <begin position="204"/>
        <end position="236"/>
    </location>
</feature>
<evidence type="ECO:0000256" key="6">
    <source>
        <dbReference type="ARBA" id="ARBA00022884"/>
    </source>
</evidence>
<dbReference type="RefSeq" id="XP_040632505.1">
    <property type="nucleotide sequence ID" value="XM_040777110.1"/>
</dbReference>
<dbReference type="GeneID" id="63692172"/>